<dbReference type="EMBL" id="BPVZ01000009">
    <property type="protein sequence ID" value="GKU95363.1"/>
    <property type="molecule type" value="Genomic_DNA"/>
</dbReference>
<evidence type="ECO:0000256" key="1">
    <source>
        <dbReference type="SAM" id="Coils"/>
    </source>
</evidence>
<evidence type="ECO:0000256" key="2">
    <source>
        <dbReference type="SAM" id="MobiDB-lite"/>
    </source>
</evidence>
<dbReference type="AlphaFoldDB" id="A0AAV5I2L7"/>
<keyword evidence="1" id="KW-0175">Coiled coil</keyword>
<reference evidence="3 4" key="1">
    <citation type="journal article" date="2021" name="Commun. Biol.">
        <title>The genome of Shorea leprosula (Dipterocarpaceae) highlights the ecological relevance of drought in aseasonal tropical rainforests.</title>
        <authorList>
            <person name="Ng K.K.S."/>
            <person name="Kobayashi M.J."/>
            <person name="Fawcett J.A."/>
            <person name="Hatakeyama M."/>
            <person name="Paape T."/>
            <person name="Ng C.H."/>
            <person name="Ang C.C."/>
            <person name="Tnah L.H."/>
            <person name="Lee C.T."/>
            <person name="Nishiyama T."/>
            <person name="Sese J."/>
            <person name="O'Brien M.J."/>
            <person name="Copetti D."/>
            <person name="Mohd Noor M.I."/>
            <person name="Ong R.C."/>
            <person name="Putra M."/>
            <person name="Sireger I.Z."/>
            <person name="Indrioko S."/>
            <person name="Kosugi Y."/>
            <person name="Izuno A."/>
            <person name="Isagi Y."/>
            <person name="Lee S.L."/>
            <person name="Shimizu K.K."/>
        </authorList>
    </citation>
    <scope>NUCLEOTIDE SEQUENCE [LARGE SCALE GENOMIC DNA]</scope>
    <source>
        <strain evidence="3">214</strain>
    </source>
</reference>
<feature type="compositionally biased region" description="Low complexity" evidence="2">
    <location>
        <begin position="25"/>
        <end position="48"/>
    </location>
</feature>
<organism evidence="3 4">
    <name type="scientific">Rubroshorea leprosula</name>
    <dbReference type="NCBI Taxonomy" id="152421"/>
    <lineage>
        <taxon>Eukaryota</taxon>
        <taxon>Viridiplantae</taxon>
        <taxon>Streptophyta</taxon>
        <taxon>Embryophyta</taxon>
        <taxon>Tracheophyta</taxon>
        <taxon>Spermatophyta</taxon>
        <taxon>Magnoliopsida</taxon>
        <taxon>eudicotyledons</taxon>
        <taxon>Gunneridae</taxon>
        <taxon>Pentapetalae</taxon>
        <taxon>rosids</taxon>
        <taxon>malvids</taxon>
        <taxon>Malvales</taxon>
        <taxon>Dipterocarpaceae</taxon>
        <taxon>Rubroshorea</taxon>
    </lineage>
</organism>
<feature type="region of interest" description="Disordered" evidence="2">
    <location>
        <begin position="248"/>
        <end position="287"/>
    </location>
</feature>
<gene>
    <name evidence="3" type="ORF">SLEP1_g8731</name>
</gene>
<accession>A0AAV5I2L7</accession>
<keyword evidence="4" id="KW-1185">Reference proteome</keyword>
<sequence length="570" mass="63006">MSIKPIVMIVPPELQDLPKTLTPESSASSSAHKGSGSHHSSPSKGLSLERTPSGGEGVEEGVSSPFPETVDMDVNVPVVAGWEGKTISGRLNNLRKAPQTLAVGFRFKANLHHEVVDSATSIKGYKRLEEIVRIYAVMCEARDTSKSNGVQIALLVPVEYHLNEVRISNDLAARLSGWRLGHTYMNYPTLRPDDLELKDRITDYVGAEGLVDLEALITPEVLAVHGFVDVANLFSEGARSSTHRQMCFDERPPVAPPHSSSQRERGSCSVSQPHDERRVETISADSRRRARKDFDIEDDVPLIQRRLNFGTQFGAVVHLTRALPRHMTQLSSEMANKAASAKSRADELANKVNRLKEELEKAQAEKESGIQATMDEAICAVDHAKRAEADRDNALNELNAFRQRVAVADQNLAHAEEGLRNTKTSHQRYISIAQAQGAKWLVGADMFKDVMAVASMNTTMEIYNDGEEFNEEGKSLASPVDTIVRLRWELNEDGVPIWPPSVLEEGEDFKNLPRFDSWVGDAPKEEAEHSSTPPAPQPITTATVPSPARADTSIPIDLTYDWDLSFIFFF</sequence>
<evidence type="ECO:0000313" key="3">
    <source>
        <dbReference type="EMBL" id="GKU95363.1"/>
    </source>
</evidence>
<proteinExistence type="predicted"/>
<feature type="coiled-coil region" evidence="1">
    <location>
        <begin position="338"/>
        <end position="411"/>
    </location>
</feature>
<feature type="region of interest" description="Disordered" evidence="2">
    <location>
        <begin position="15"/>
        <end position="69"/>
    </location>
</feature>
<feature type="region of interest" description="Disordered" evidence="2">
    <location>
        <begin position="523"/>
        <end position="548"/>
    </location>
</feature>
<name>A0AAV5I2L7_9ROSI</name>
<dbReference type="Proteomes" id="UP001054252">
    <property type="component" value="Unassembled WGS sequence"/>
</dbReference>
<protein>
    <submittedName>
        <fullName evidence="3">Uncharacterized protein</fullName>
    </submittedName>
</protein>
<evidence type="ECO:0000313" key="4">
    <source>
        <dbReference type="Proteomes" id="UP001054252"/>
    </source>
</evidence>
<comment type="caution">
    <text evidence="3">The sequence shown here is derived from an EMBL/GenBank/DDBJ whole genome shotgun (WGS) entry which is preliminary data.</text>
</comment>